<accession>A0A9Q0K5G9</accession>
<dbReference type="PANTHER" id="PTHR36327:SF1">
    <property type="entry name" value="OS03G0731100 PROTEIN"/>
    <property type="match status" value="1"/>
</dbReference>
<proteinExistence type="predicted"/>
<comment type="caution">
    <text evidence="1">The sequence shown here is derived from an EMBL/GenBank/DDBJ whole genome shotgun (WGS) entry which is preliminary data.</text>
</comment>
<organism evidence="1 2">
    <name type="scientific">Protea cynaroides</name>
    <dbReference type="NCBI Taxonomy" id="273540"/>
    <lineage>
        <taxon>Eukaryota</taxon>
        <taxon>Viridiplantae</taxon>
        <taxon>Streptophyta</taxon>
        <taxon>Embryophyta</taxon>
        <taxon>Tracheophyta</taxon>
        <taxon>Spermatophyta</taxon>
        <taxon>Magnoliopsida</taxon>
        <taxon>Proteales</taxon>
        <taxon>Proteaceae</taxon>
        <taxon>Protea</taxon>
    </lineage>
</organism>
<dbReference type="OrthoDB" id="544623at2759"/>
<name>A0A9Q0K5G9_9MAGN</name>
<keyword evidence="2" id="KW-1185">Reference proteome</keyword>
<dbReference type="EMBL" id="JAMYWD010000008">
    <property type="protein sequence ID" value="KAJ4962705.1"/>
    <property type="molecule type" value="Genomic_DNA"/>
</dbReference>
<dbReference type="Proteomes" id="UP001141806">
    <property type="component" value="Unassembled WGS sequence"/>
</dbReference>
<evidence type="ECO:0000313" key="2">
    <source>
        <dbReference type="Proteomes" id="UP001141806"/>
    </source>
</evidence>
<sequence>MVVTATEACLSSVLVIAGYGKVGGQGNKGTTRLNSDSVMGMTRAAKGRRGLFLYSLVLFAPSPSSAANATASQLQKNDDSRTALLQKYLKKSEVNKAKNDKERLDDYYKRNYKDYFDFFEGSIRGKTNEQLSEAEKGILNWLETNK</sequence>
<dbReference type="PANTHER" id="PTHR36327">
    <property type="entry name" value="UNNAMED PRODUCT"/>
    <property type="match status" value="1"/>
</dbReference>
<dbReference type="AlphaFoldDB" id="A0A9Q0K5G9"/>
<gene>
    <name evidence="1" type="ORF">NE237_022644</name>
</gene>
<evidence type="ECO:0000313" key="1">
    <source>
        <dbReference type="EMBL" id="KAJ4962705.1"/>
    </source>
</evidence>
<protein>
    <submittedName>
        <fullName evidence="1">Uncharacterized protein</fullName>
    </submittedName>
</protein>
<reference evidence="1" key="1">
    <citation type="journal article" date="2023" name="Plant J.">
        <title>The genome of the king protea, Protea cynaroides.</title>
        <authorList>
            <person name="Chang J."/>
            <person name="Duong T.A."/>
            <person name="Schoeman C."/>
            <person name="Ma X."/>
            <person name="Roodt D."/>
            <person name="Barker N."/>
            <person name="Li Z."/>
            <person name="Van de Peer Y."/>
            <person name="Mizrachi E."/>
        </authorList>
    </citation>
    <scope>NUCLEOTIDE SEQUENCE</scope>
    <source>
        <tissue evidence="1">Young leaves</tissue>
    </source>
</reference>